<feature type="transmembrane region" description="Helical" evidence="11">
    <location>
        <begin position="401"/>
        <end position="420"/>
    </location>
</feature>
<comment type="similarity">
    <text evidence="2">Belongs to the major facilitator superfamily. Metabolite:H+ Symporter (MHS) family (TC 2.A.1.6) family.</text>
</comment>
<feature type="domain" description="Major facilitator superfamily (MFS) profile" evidence="12">
    <location>
        <begin position="21"/>
        <end position="425"/>
    </location>
</feature>
<evidence type="ECO:0000259" key="12">
    <source>
        <dbReference type="PROSITE" id="PS50850"/>
    </source>
</evidence>
<proteinExistence type="inferred from homology"/>
<comment type="caution">
    <text evidence="13">The sequence shown here is derived from an EMBL/GenBank/DDBJ whole genome shotgun (WGS) entry which is preliminary data.</text>
</comment>
<evidence type="ECO:0000256" key="10">
    <source>
        <dbReference type="ARBA" id="ARBA00039918"/>
    </source>
</evidence>
<keyword evidence="14" id="KW-1185">Reference proteome</keyword>
<feature type="transmembrane region" description="Helical" evidence="11">
    <location>
        <begin position="197"/>
        <end position="216"/>
    </location>
</feature>
<comment type="function">
    <text evidence="9">May be a proton symporter involved in the uptake of osmolytes such as proline and glycine betaine.</text>
</comment>
<feature type="transmembrane region" description="Helical" evidence="11">
    <location>
        <begin position="279"/>
        <end position="296"/>
    </location>
</feature>
<dbReference type="Proteomes" id="UP000539111">
    <property type="component" value="Unassembled WGS sequence"/>
</dbReference>
<keyword evidence="3" id="KW-0813">Transport</keyword>
<feature type="transmembrane region" description="Helical" evidence="11">
    <location>
        <begin position="96"/>
        <end position="117"/>
    </location>
</feature>
<dbReference type="EMBL" id="JACBZP010000001">
    <property type="protein sequence ID" value="NYI68841.1"/>
    <property type="molecule type" value="Genomic_DNA"/>
</dbReference>
<evidence type="ECO:0000256" key="8">
    <source>
        <dbReference type="ARBA" id="ARBA00023136"/>
    </source>
</evidence>
<dbReference type="PANTHER" id="PTHR43528:SF1">
    <property type="entry name" value="ALPHA-KETOGLUTARATE PERMEASE"/>
    <property type="match status" value="1"/>
</dbReference>
<keyword evidence="8 11" id="KW-0472">Membrane</keyword>
<dbReference type="FunFam" id="1.20.1250.20:FF:000001">
    <property type="entry name" value="Dicarboxylate MFS transporter"/>
    <property type="match status" value="1"/>
</dbReference>
<evidence type="ECO:0000256" key="6">
    <source>
        <dbReference type="ARBA" id="ARBA00022847"/>
    </source>
</evidence>
<organism evidence="13 14">
    <name type="scientific">Spelaeicoccus albus</name>
    <dbReference type="NCBI Taxonomy" id="1280376"/>
    <lineage>
        <taxon>Bacteria</taxon>
        <taxon>Bacillati</taxon>
        <taxon>Actinomycetota</taxon>
        <taxon>Actinomycetes</taxon>
        <taxon>Micrococcales</taxon>
        <taxon>Brevibacteriaceae</taxon>
        <taxon>Spelaeicoccus</taxon>
    </lineage>
</organism>
<dbReference type="Pfam" id="PF07690">
    <property type="entry name" value="MFS_1"/>
    <property type="match status" value="1"/>
</dbReference>
<keyword evidence="4" id="KW-1003">Cell membrane</keyword>
<feature type="transmembrane region" description="Helical" evidence="11">
    <location>
        <begin position="123"/>
        <end position="142"/>
    </location>
</feature>
<dbReference type="InterPro" id="IPR036259">
    <property type="entry name" value="MFS_trans_sf"/>
</dbReference>
<dbReference type="InterPro" id="IPR005829">
    <property type="entry name" value="Sugar_transporter_CS"/>
</dbReference>
<comment type="subcellular location">
    <subcellularLocation>
        <location evidence="1">Cell membrane</location>
        <topology evidence="1">Multi-pass membrane protein</topology>
    </subcellularLocation>
</comment>
<dbReference type="InterPro" id="IPR011701">
    <property type="entry name" value="MFS"/>
</dbReference>
<dbReference type="Gene3D" id="1.20.1250.20">
    <property type="entry name" value="MFS general substrate transporter like domains"/>
    <property type="match status" value="2"/>
</dbReference>
<evidence type="ECO:0000256" key="1">
    <source>
        <dbReference type="ARBA" id="ARBA00004651"/>
    </source>
</evidence>
<sequence length="429" mass="46281">MTSQSPPAVVNQAAQKHKTRQIMASSIGNVIEWYDWYTYSFLAGIFAGQIFAADNHLVSVLEAFAVFAVGFFLRPIGGLLIGFLADRWGRKNTLTLTIMLMGAGSLIVGLCPTYETVGALSPVILVFGRCVSGLSIGGEFAANTTWLVESAPPGRRGFFSSFQYVSTTIGQLIASGFAALLTGLLTESSMSSWGWRLPFIVGALICMVGLWIRAGAAETRQTDKAVRRPKMFDAIIHYPKASLMICGITIAGTIAYYTWTTYLPSYAQENSGITASKSLMISTIGLAFFCVIQPFMGMLSDRIGRKPMLLASSGIFAVGIVPALALVRSVTGFVPLLVVVLVGMVILAAFTSISAAVNAEQFPWHVRAAGVGFPYSLTVAIFGGTAPYVGTWMTKISHPEYFGWYIAALCAISFVVYLFLHETHNKELD</sequence>
<evidence type="ECO:0000256" key="11">
    <source>
        <dbReference type="SAM" id="Phobius"/>
    </source>
</evidence>
<gene>
    <name evidence="13" type="ORF">BJY26_003147</name>
</gene>
<evidence type="ECO:0000256" key="7">
    <source>
        <dbReference type="ARBA" id="ARBA00022989"/>
    </source>
</evidence>
<dbReference type="InterPro" id="IPR051084">
    <property type="entry name" value="H+-coupled_symporters"/>
</dbReference>
<dbReference type="GO" id="GO:0005886">
    <property type="term" value="C:plasma membrane"/>
    <property type="evidence" value="ECO:0007669"/>
    <property type="project" value="UniProtKB-SubCell"/>
</dbReference>
<evidence type="ECO:0000313" key="14">
    <source>
        <dbReference type="Proteomes" id="UP000539111"/>
    </source>
</evidence>
<feature type="transmembrane region" description="Helical" evidence="11">
    <location>
        <begin position="33"/>
        <end position="52"/>
    </location>
</feature>
<evidence type="ECO:0000256" key="5">
    <source>
        <dbReference type="ARBA" id="ARBA00022692"/>
    </source>
</evidence>
<feature type="transmembrane region" description="Helical" evidence="11">
    <location>
        <begin position="333"/>
        <end position="357"/>
    </location>
</feature>
<feature type="transmembrane region" description="Helical" evidence="11">
    <location>
        <begin position="64"/>
        <end position="84"/>
    </location>
</feature>
<feature type="transmembrane region" description="Helical" evidence="11">
    <location>
        <begin position="237"/>
        <end position="259"/>
    </location>
</feature>
<dbReference type="GO" id="GO:0015293">
    <property type="term" value="F:symporter activity"/>
    <property type="evidence" value="ECO:0007669"/>
    <property type="project" value="UniProtKB-KW"/>
</dbReference>
<evidence type="ECO:0000313" key="13">
    <source>
        <dbReference type="EMBL" id="NYI68841.1"/>
    </source>
</evidence>
<feature type="transmembrane region" description="Helical" evidence="11">
    <location>
        <begin position="308"/>
        <end position="327"/>
    </location>
</feature>
<feature type="transmembrane region" description="Helical" evidence="11">
    <location>
        <begin position="369"/>
        <end position="389"/>
    </location>
</feature>
<dbReference type="PANTHER" id="PTHR43528">
    <property type="entry name" value="ALPHA-KETOGLUTARATE PERMEASE"/>
    <property type="match status" value="1"/>
</dbReference>
<keyword evidence="5 11" id="KW-0812">Transmembrane</keyword>
<keyword evidence="7 11" id="KW-1133">Transmembrane helix</keyword>
<evidence type="ECO:0000256" key="2">
    <source>
        <dbReference type="ARBA" id="ARBA00008240"/>
    </source>
</evidence>
<evidence type="ECO:0000256" key="3">
    <source>
        <dbReference type="ARBA" id="ARBA00022448"/>
    </source>
</evidence>
<dbReference type="PROSITE" id="PS00216">
    <property type="entry name" value="SUGAR_TRANSPORT_1"/>
    <property type="match status" value="2"/>
</dbReference>
<evidence type="ECO:0000256" key="9">
    <source>
        <dbReference type="ARBA" id="ARBA00037295"/>
    </source>
</evidence>
<dbReference type="InterPro" id="IPR020846">
    <property type="entry name" value="MFS_dom"/>
</dbReference>
<protein>
    <recommendedName>
        <fullName evidence="10">Putative proline/betaine transporter</fullName>
    </recommendedName>
</protein>
<name>A0A7Z0IIX1_9MICO</name>
<evidence type="ECO:0000256" key="4">
    <source>
        <dbReference type="ARBA" id="ARBA00022475"/>
    </source>
</evidence>
<reference evidence="13 14" key="1">
    <citation type="submission" date="2020-07" db="EMBL/GenBank/DDBJ databases">
        <title>Sequencing the genomes of 1000 actinobacteria strains.</title>
        <authorList>
            <person name="Klenk H.-P."/>
        </authorList>
    </citation>
    <scope>NUCLEOTIDE SEQUENCE [LARGE SCALE GENOMIC DNA]</scope>
    <source>
        <strain evidence="13 14">DSM 26341</strain>
    </source>
</reference>
<keyword evidence="6" id="KW-0769">Symport</keyword>
<accession>A0A7Z0IIX1</accession>
<dbReference type="RefSeq" id="WP_179429126.1">
    <property type="nucleotide sequence ID" value="NZ_JACBZP010000001.1"/>
</dbReference>
<dbReference type="AlphaFoldDB" id="A0A7Z0IIX1"/>
<dbReference type="PROSITE" id="PS50850">
    <property type="entry name" value="MFS"/>
    <property type="match status" value="1"/>
</dbReference>
<dbReference type="SUPFAM" id="SSF103473">
    <property type="entry name" value="MFS general substrate transporter"/>
    <property type="match status" value="1"/>
</dbReference>
<feature type="transmembrane region" description="Helical" evidence="11">
    <location>
        <begin position="162"/>
        <end position="185"/>
    </location>
</feature>